<dbReference type="PANTHER" id="PTHR43135:SF3">
    <property type="entry name" value="ALPHA-D-RIBOSE 1-METHYLPHOSPHONATE 5-TRIPHOSPHATE DIPHOSPHATASE"/>
    <property type="match status" value="1"/>
</dbReference>
<feature type="domain" description="Amidohydrolase-related" evidence="1">
    <location>
        <begin position="50"/>
        <end position="396"/>
    </location>
</feature>
<evidence type="ECO:0000313" key="3">
    <source>
        <dbReference type="Proteomes" id="UP001595685"/>
    </source>
</evidence>
<keyword evidence="3" id="KW-1185">Reference proteome</keyword>
<dbReference type="Pfam" id="PF01979">
    <property type="entry name" value="Amidohydro_1"/>
    <property type="match status" value="1"/>
</dbReference>
<sequence>MTRTLFTGGRVVDGTGAPAAAADVVIEDGRVVEVGPGLDGDVEVDCAGATVLPGFVDCHVHVMVTSVDSLRMAYTPFGYSFYEAAQNLRATIGAGITTVRDAGGADLGVKKAVDDGLVAGPRMQISVAPLSITGGHGDDWLPSGTHLEFFVPHPGRPSGLCDGPDEVRRTVRQMLRAGADVIKVHTTGGVLSPTDDPRHAHFSPAELDVMVAEAAAQGASVMAHAQGAPGIKNAVRAGIRSIEHGIYLDDEAIELMLEHGTWLVPTLSAPLAVIRAADAGASIPPSSVAKARGVVQTHRESFARAVEAGVKVAMGTDAAVSPHGTNLEELPLMAAGGMTPDQVLAATTSSAAALLGMQDEIGRLAPGMRADVVVVEGDARELEGLRERVREVWKDGVRVVG</sequence>
<comment type="caution">
    <text evidence="2">The sequence shown here is derived from an EMBL/GenBank/DDBJ whole genome shotgun (WGS) entry which is preliminary data.</text>
</comment>
<dbReference type="SUPFAM" id="SSF51556">
    <property type="entry name" value="Metallo-dependent hydrolases"/>
    <property type="match status" value="1"/>
</dbReference>
<dbReference type="InterPro" id="IPR057744">
    <property type="entry name" value="OTAase-like"/>
</dbReference>
<dbReference type="InterPro" id="IPR011059">
    <property type="entry name" value="Metal-dep_hydrolase_composite"/>
</dbReference>
<dbReference type="Gene3D" id="3.20.20.140">
    <property type="entry name" value="Metal-dependent hydrolases"/>
    <property type="match status" value="1"/>
</dbReference>
<evidence type="ECO:0000313" key="2">
    <source>
        <dbReference type="EMBL" id="MFC3688556.1"/>
    </source>
</evidence>
<accession>A0ABV7WFD7</accession>
<reference evidence="3" key="1">
    <citation type="journal article" date="2019" name="Int. J. Syst. Evol. Microbiol.">
        <title>The Global Catalogue of Microorganisms (GCM) 10K type strain sequencing project: providing services to taxonomists for standard genome sequencing and annotation.</title>
        <authorList>
            <consortium name="The Broad Institute Genomics Platform"/>
            <consortium name="The Broad Institute Genome Sequencing Center for Infectious Disease"/>
            <person name="Wu L."/>
            <person name="Ma J."/>
        </authorList>
    </citation>
    <scope>NUCLEOTIDE SEQUENCE [LARGE SCALE GENOMIC DNA]</scope>
    <source>
        <strain evidence="3">NCAIM B.02333</strain>
    </source>
</reference>
<organism evidence="2 3">
    <name type="scientific">Aquipuribacter hungaricus</name>
    <dbReference type="NCBI Taxonomy" id="545624"/>
    <lineage>
        <taxon>Bacteria</taxon>
        <taxon>Bacillati</taxon>
        <taxon>Actinomycetota</taxon>
        <taxon>Actinomycetes</taxon>
        <taxon>Micrococcales</taxon>
        <taxon>Intrasporangiaceae</taxon>
        <taxon>Aquipuribacter</taxon>
    </lineage>
</organism>
<evidence type="ECO:0000259" key="1">
    <source>
        <dbReference type="Pfam" id="PF01979"/>
    </source>
</evidence>
<dbReference type="Proteomes" id="UP001595685">
    <property type="component" value="Unassembled WGS sequence"/>
</dbReference>
<proteinExistence type="predicted"/>
<dbReference type="EMBL" id="JBHRWW010000005">
    <property type="protein sequence ID" value="MFC3688556.1"/>
    <property type="molecule type" value="Genomic_DNA"/>
</dbReference>
<dbReference type="RefSeq" id="WP_340288975.1">
    <property type="nucleotide sequence ID" value="NZ_JBBEOI010000004.1"/>
</dbReference>
<dbReference type="Gene3D" id="2.30.40.10">
    <property type="entry name" value="Urease, subunit C, domain 1"/>
    <property type="match status" value="1"/>
</dbReference>
<name>A0ABV7WFD7_9MICO</name>
<dbReference type="SUPFAM" id="SSF51338">
    <property type="entry name" value="Composite domain of metallo-dependent hydrolases"/>
    <property type="match status" value="1"/>
</dbReference>
<dbReference type="PANTHER" id="PTHR43135">
    <property type="entry name" value="ALPHA-D-RIBOSE 1-METHYLPHOSPHONATE 5-TRIPHOSPHATE DIPHOSPHATASE"/>
    <property type="match status" value="1"/>
</dbReference>
<protein>
    <submittedName>
        <fullName evidence="2">Amidohydrolase family protein</fullName>
    </submittedName>
</protein>
<dbReference type="CDD" id="cd01299">
    <property type="entry name" value="Met_dep_hydrolase_A"/>
    <property type="match status" value="1"/>
</dbReference>
<dbReference type="InterPro" id="IPR051781">
    <property type="entry name" value="Metallo-dep_Hydrolase"/>
</dbReference>
<gene>
    <name evidence="2" type="ORF">ACFOLH_09415</name>
</gene>
<dbReference type="InterPro" id="IPR032466">
    <property type="entry name" value="Metal_Hydrolase"/>
</dbReference>
<dbReference type="InterPro" id="IPR006680">
    <property type="entry name" value="Amidohydro-rel"/>
</dbReference>